<keyword evidence="2" id="KW-1185">Reference proteome</keyword>
<dbReference type="Proteomes" id="UP000214588">
    <property type="component" value="Unassembled WGS sequence"/>
</dbReference>
<sequence length="85" mass="9603">MRRVVKVAKVEIRCFATLRDLLPFEAKNGVYKYETRKTTIEGIVEELSLPKDKLHLILKNGVRVELNEPIKDGDRIGLFPPIGGG</sequence>
<dbReference type="InterPro" id="IPR016155">
    <property type="entry name" value="Mopterin_synth/thiamin_S_b"/>
</dbReference>
<evidence type="ECO:0000313" key="2">
    <source>
        <dbReference type="Proteomes" id="UP000214588"/>
    </source>
</evidence>
<dbReference type="Pfam" id="PF02597">
    <property type="entry name" value="ThiS"/>
    <property type="match status" value="1"/>
</dbReference>
<proteinExistence type="predicted"/>
<gene>
    <name evidence="1" type="ORF">CDO51_03790</name>
</gene>
<dbReference type="AlphaFoldDB" id="A0A226BZM5"/>
<evidence type="ECO:0008006" key="3">
    <source>
        <dbReference type="Google" id="ProtNLM"/>
    </source>
</evidence>
<dbReference type="EMBL" id="NIQC01000005">
    <property type="protein sequence ID" value="OWZ84395.1"/>
    <property type="molecule type" value="Genomic_DNA"/>
</dbReference>
<reference evidence="1 2" key="1">
    <citation type="submission" date="2017-06" db="EMBL/GenBank/DDBJ databases">
        <title>Draft Genome Sequence of Natranaerobius trueperi halophilic, alkalithermophilic bacteria from soda lakes.</title>
        <authorList>
            <person name="Zhao B."/>
        </authorList>
    </citation>
    <scope>NUCLEOTIDE SEQUENCE [LARGE SCALE GENOMIC DNA]</scope>
    <source>
        <strain evidence="1 2">DSM 18760</strain>
    </source>
</reference>
<dbReference type="InterPro" id="IPR012675">
    <property type="entry name" value="Beta-grasp_dom_sf"/>
</dbReference>
<dbReference type="Gene3D" id="3.10.20.30">
    <property type="match status" value="1"/>
</dbReference>
<comment type="caution">
    <text evidence="1">The sequence shown here is derived from an EMBL/GenBank/DDBJ whole genome shotgun (WGS) entry which is preliminary data.</text>
</comment>
<evidence type="ECO:0000313" key="1">
    <source>
        <dbReference type="EMBL" id="OWZ84395.1"/>
    </source>
</evidence>
<accession>A0A226BZM5</accession>
<protein>
    <recommendedName>
        <fullName evidence="3">Molybdopterin synthase sulfur carrier subunit</fullName>
    </recommendedName>
</protein>
<dbReference type="SUPFAM" id="SSF54285">
    <property type="entry name" value="MoaD/ThiS"/>
    <property type="match status" value="1"/>
</dbReference>
<dbReference type="InterPro" id="IPR003749">
    <property type="entry name" value="ThiS/MoaD-like"/>
</dbReference>
<name>A0A226BZM5_9FIRM</name>
<organism evidence="1 2">
    <name type="scientific">Natranaerobius trueperi</name>
    <dbReference type="NCBI Taxonomy" id="759412"/>
    <lineage>
        <taxon>Bacteria</taxon>
        <taxon>Bacillati</taxon>
        <taxon>Bacillota</taxon>
        <taxon>Clostridia</taxon>
        <taxon>Natranaerobiales</taxon>
        <taxon>Natranaerobiaceae</taxon>
        <taxon>Natranaerobius</taxon>
    </lineage>
</organism>